<keyword evidence="1" id="KW-0418">Kinase</keyword>
<feature type="compositionally biased region" description="Basic and acidic residues" evidence="2">
    <location>
        <begin position="23"/>
        <end position="35"/>
    </location>
</feature>
<keyword evidence="1" id="KW-0808">Transferase</keyword>
<sequence length="184" mass="19729">MNVHDPAAGLRPLFTATVVHARSQQEHNTAGERPRSPSTAEPMPYGGHSFQAVSAFPADFSLVSEARRELHRLMCCAGLSSIADDVALGAQELMANAVEHGCRSQSAGEITVRVSRLRGRVRVEVHDASDDWPQLHSESGDHEGGRGLILVDALAANWGVQPGVGRGKTVWMELDVPPALAVRL</sequence>
<dbReference type="CDD" id="cd16936">
    <property type="entry name" value="HATPase_RsbW-like"/>
    <property type="match status" value="1"/>
</dbReference>
<name>A0A160PAD2_STRLU</name>
<organism evidence="4 5">
    <name type="scientific">Streptomyces laurentii</name>
    <dbReference type="NCBI Taxonomy" id="39478"/>
    <lineage>
        <taxon>Bacteria</taxon>
        <taxon>Bacillati</taxon>
        <taxon>Actinomycetota</taxon>
        <taxon>Actinomycetes</taxon>
        <taxon>Kitasatosporales</taxon>
        <taxon>Streptomycetaceae</taxon>
        <taxon>Streptomyces</taxon>
    </lineage>
</organism>
<dbReference type="PANTHER" id="PTHR35526:SF3">
    <property type="entry name" value="ANTI-SIGMA-F FACTOR RSBW"/>
    <property type="match status" value="1"/>
</dbReference>
<dbReference type="KEGG" id="slau:SLA_7234"/>
<dbReference type="PANTHER" id="PTHR35526">
    <property type="entry name" value="ANTI-SIGMA-F FACTOR RSBW-RELATED"/>
    <property type="match status" value="1"/>
</dbReference>
<evidence type="ECO:0000259" key="3">
    <source>
        <dbReference type="Pfam" id="PF13581"/>
    </source>
</evidence>
<dbReference type="InterPro" id="IPR036890">
    <property type="entry name" value="HATPase_C_sf"/>
</dbReference>
<dbReference type="InterPro" id="IPR050267">
    <property type="entry name" value="Anti-sigma-factor_SerPK"/>
</dbReference>
<dbReference type="InterPro" id="IPR003594">
    <property type="entry name" value="HATPase_dom"/>
</dbReference>
<dbReference type="GO" id="GO:0004674">
    <property type="term" value="F:protein serine/threonine kinase activity"/>
    <property type="evidence" value="ECO:0007669"/>
    <property type="project" value="UniProtKB-KW"/>
</dbReference>
<evidence type="ECO:0000256" key="1">
    <source>
        <dbReference type="ARBA" id="ARBA00022527"/>
    </source>
</evidence>
<feature type="region of interest" description="Disordered" evidence="2">
    <location>
        <begin position="22"/>
        <end position="46"/>
    </location>
</feature>
<dbReference type="Pfam" id="PF13581">
    <property type="entry name" value="HATPase_c_2"/>
    <property type="match status" value="1"/>
</dbReference>
<dbReference type="AlphaFoldDB" id="A0A160PAD2"/>
<evidence type="ECO:0000313" key="5">
    <source>
        <dbReference type="Proteomes" id="UP000217676"/>
    </source>
</evidence>
<proteinExistence type="predicted"/>
<protein>
    <recommendedName>
        <fullName evidence="3">Histidine kinase/HSP90-like ATPase domain-containing protein</fullName>
    </recommendedName>
</protein>
<reference evidence="4 5" key="1">
    <citation type="journal article" date="2016" name="Genome Announc.">
        <title>Complete Genome Sequence of Thiostrepton-Producing Streptomyces laurentii ATCC 31255.</title>
        <authorList>
            <person name="Doi K."/>
            <person name="Fujino Y."/>
            <person name="Nagayoshi Y."/>
            <person name="Ohshima T."/>
            <person name="Ogata S."/>
        </authorList>
    </citation>
    <scope>NUCLEOTIDE SEQUENCE [LARGE SCALE GENOMIC DNA]</scope>
    <source>
        <strain evidence="4 5">ATCC 31255</strain>
    </source>
</reference>
<dbReference type="EMBL" id="AP017424">
    <property type="protein sequence ID" value="BAU88100.1"/>
    <property type="molecule type" value="Genomic_DNA"/>
</dbReference>
<dbReference type="RefSeq" id="WP_359884229.1">
    <property type="nucleotide sequence ID" value="NZ_JBEYHT010000071.1"/>
</dbReference>
<keyword evidence="1" id="KW-0723">Serine/threonine-protein kinase</keyword>
<evidence type="ECO:0000256" key="2">
    <source>
        <dbReference type="SAM" id="MobiDB-lite"/>
    </source>
</evidence>
<gene>
    <name evidence="4" type="ORF">SLA_7234</name>
</gene>
<keyword evidence="5" id="KW-1185">Reference proteome</keyword>
<evidence type="ECO:0000313" key="4">
    <source>
        <dbReference type="EMBL" id="BAU88100.1"/>
    </source>
</evidence>
<accession>A0A160PAD2</accession>
<dbReference type="Proteomes" id="UP000217676">
    <property type="component" value="Chromosome"/>
</dbReference>
<dbReference type="Gene3D" id="3.30.565.10">
    <property type="entry name" value="Histidine kinase-like ATPase, C-terminal domain"/>
    <property type="match status" value="1"/>
</dbReference>
<dbReference type="SUPFAM" id="SSF55874">
    <property type="entry name" value="ATPase domain of HSP90 chaperone/DNA topoisomerase II/histidine kinase"/>
    <property type="match status" value="1"/>
</dbReference>
<feature type="domain" description="Histidine kinase/HSP90-like ATPase" evidence="3">
    <location>
        <begin position="56"/>
        <end position="172"/>
    </location>
</feature>